<evidence type="ECO:0000313" key="2">
    <source>
        <dbReference type="Proteomes" id="UP000886653"/>
    </source>
</evidence>
<dbReference type="AlphaFoldDB" id="A0A9P6N821"/>
<evidence type="ECO:0000313" key="1">
    <source>
        <dbReference type="EMBL" id="KAG0138961.1"/>
    </source>
</evidence>
<protein>
    <submittedName>
        <fullName evidence="1">Uncharacterized protein</fullName>
    </submittedName>
</protein>
<dbReference type="EMBL" id="MU168068">
    <property type="protein sequence ID" value="KAG0138961.1"/>
    <property type="molecule type" value="Genomic_DNA"/>
</dbReference>
<gene>
    <name evidence="1" type="ORF">CROQUDRAFT_667095</name>
</gene>
<comment type="caution">
    <text evidence="1">The sequence shown here is derived from an EMBL/GenBank/DDBJ whole genome shotgun (WGS) entry which is preliminary data.</text>
</comment>
<feature type="non-terminal residue" evidence="1">
    <location>
        <position position="1"/>
    </location>
</feature>
<reference evidence="1" key="1">
    <citation type="submission" date="2013-11" db="EMBL/GenBank/DDBJ databases">
        <title>Genome sequence of the fusiform rust pathogen reveals effectors for host alternation and coevolution with pine.</title>
        <authorList>
            <consortium name="DOE Joint Genome Institute"/>
            <person name="Smith K."/>
            <person name="Pendleton A."/>
            <person name="Kubisiak T."/>
            <person name="Anderson C."/>
            <person name="Salamov A."/>
            <person name="Aerts A."/>
            <person name="Riley R."/>
            <person name="Clum A."/>
            <person name="Lindquist E."/>
            <person name="Ence D."/>
            <person name="Campbell M."/>
            <person name="Kronenberg Z."/>
            <person name="Feau N."/>
            <person name="Dhillon B."/>
            <person name="Hamelin R."/>
            <person name="Burleigh J."/>
            <person name="Smith J."/>
            <person name="Yandell M."/>
            <person name="Nelson C."/>
            <person name="Grigoriev I."/>
            <person name="Davis J."/>
        </authorList>
    </citation>
    <scope>NUCLEOTIDE SEQUENCE</scope>
    <source>
        <strain evidence="1">G11</strain>
    </source>
</reference>
<keyword evidence="2" id="KW-1185">Reference proteome</keyword>
<accession>A0A9P6N821</accession>
<proteinExistence type="predicted"/>
<sequence length="70" mass="8074">ACKQPETTKHFLLLCCRYHDTCQQLIMALLKLKIPQTAHVVLTNLKAFELLANFIHHTGCFWWAIANKPP</sequence>
<organism evidence="1 2">
    <name type="scientific">Cronartium quercuum f. sp. fusiforme G11</name>
    <dbReference type="NCBI Taxonomy" id="708437"/>
    <lineage>
        <taxon>Eukaryota</taxon>
        <taxon>Fungi</taxon>
        <taxon>Dikarya</taxon>
        <taxon>Basidiomycota</taxon>
        <taxon>Pucciniomycotina</taxon>
        <taxon>Pucciniomycetes</taxon>
        <taxon>Pucciniales</taxon>
        <taxon>Coleosporiaceae</taxon>
        <taxon>Cronartium</taxon>
    </lineage>
</organism>
<name>A0A9P6N821_9BASI</name>
<dbReference type="Proteomes" id="UP000886653">
    <property type="component" value="Unassembled WGS sequence"/>
</dbReference>